<dbReference type="SUPFAM" id="SSF48452">
    <property type="entry name" value="TPR-like"/>
    <property type="match status" value="1"/>
</dbReference>
<dbReference type="SMART" id="SM00028">
    <property type="entry name" value="TPR"/>
    <property type="match status" value="4"/>
</dbReference>
<dbReference type="PANTHER" id="PTHR12558">
    <property type="entry name" value="CELL DIVISION CYCLE 16,23,27"/>
    <property type="match status" value="1"/>
</dbReference>
<dbReference type="PROSITE" id="PS50005">
    <property type="entry name" value="TPR"/>
    <property type="match status" value="2"/>
</dbReference>
<name>A0ABV6YWC0_UNCC1</name>
<evidence type="ECO:0000313" key="3">
    <source>
        <dbReference type="EMBL" id="MFC1850458.1"/>
    </source>
</evidence>
<feature type="domain" description="Tetratricopeptide repeat protein 21A/21B fifth ARM repeats" evidence="2">
    <location>
        <begin position="218"/>
        <end position="301"/>
    </location>
</feature>
<dbReference type="EMBL" id="JBHPBY010000100">
    <property type="protein sequence ID" value="MFC1850458.1"/>
    <property type="molecule type" value="Genomic_DNA"/>
</dbReference>
<dbReference type="PANTHER" id="PTHR12558:SF13">
    <property type="entry name" value="CELL DIVISION CYCLE PROTEIN 27 HOMOLOG"/>
    <property type="match status" value="1"/>
</dbReference>
<dbReference type="Pfam" id="PF14559">
    <property type="entry name" value="TPR_19"/>
    <property type="match status" value="1"/>
</dbReference>
<keyword evidence="1" id="KW-0802">TPR repeat</keyword>
<protein>
    <submittedName>
        <fullName evidence="3">Tetratricopeptide repeat protein</fullName>
    </submittedName>
</protein>
<feature type="repeat" description="TPR" evidence="1">
    <location>
        <begin position="309"/>
        <end position="342"/>
    </location>
</feature>
<dbReference type="Pfam" id="PF25064">
    <property type="entry name" value="ARM_TT21_5th"/>
    <property type="match status" value="1"/>
</dbReference>
<accession>A0ABV6YWC0</accession>
<keyword evidence="4" id="KW-1185">Reference proteome</keyword>
<evidence type="ECO:0000256" key="1">
    <source>
        <dbReference type="PROSITE-ProRule" id="PRU00339"/>
    </source>
</evidence>
<dbReference type="InterPro" id="IPR011990">
    <property type="entry name" value="TPR-like_helical_dom_sf"/>
</dbReference>
<reference evidence="3 4" key="1">
    <citation type="submission" date="2024-09" db="EMBL/GenBank/DDBJ databases">
        <title>Laminarin stimulates single cell rates of sulfate reduction while oxygen inhibits transcriptomic activity in coastal marine sediment.</title>
        <authorList>
            <person name="Lindsay M."/>
            <person name="Orcutt B."/>
            <person name="Emerson D."/>
            <person name="Stepanauskas R."/>
            <person name="D'Angelo T."/>
        </authorList>
    </citation>
    <scope>NUCLEOTIDE SEQUENCE [LARGE SCALE GENOMIC DNA]</scope>
    <source>
        <strain evidence="3">SAG AM-311-K15</strain>
    </source>
</reference>
<organism evidence="3 4">
    <name type="scientific">candidate division CSSED10-310 bacterium</name>
    <dbReference type="NCBI Taxonomy" id="2855610"/>
    <lineage>
        <taxon>Bacteria</taxon>
        <taxon>Bacteria division CSSED10-310</taxon>
    </lineage>
</organism>
<proteinExistence type="predicted"/>
<dbReference type="Proteomes" id="UP001594351">
    <property type="component" value="Unassembled WGS sequence"/>
</dbReference>
<dbReference type="InterPro" id="IPR056835">
    <property type="entry name" value="ARM_TT21_5th"/>
</dbReference>
<gene>
    <name evidence="3" type="ORF">ACFL27_09735</name>
</gene>
<sequence>MEKNIPGLVRLPGRVQVFNFLLLLSLGTIILVSSRSSLSQYYVPLNNGAGLYGRYILSPLPVNSVLTTGSLDPLTTILYLQRCEHFRTDVLVISRNRWTTKEYWPILQKNSPTAQKIAHLKKNSSLPNLIGSLLFTEHQIFWEGFEKVNYPHLQVEPEGIIFKVTALEKKSSPADFPDSPDHSLNIDEEMLDFLAQQADPLGKFTISNNWFNFSLYSLEKKDLKKTEFFLKKALALDPLNSKALNNFIAVLAMSGKNNQAEFWLQKALKHFPASSDFHYNYGFLLMHKSRYHLALEQFRNAANLKPRSAERWLVYADLLQQTGHIHQALAGYQKALQCQPELPEANLKLAALLIKTGAKKEAASILAPYLSSHPNDAQARQMWHSLKQDQ</sequence>
<evidence type="ECO:0000259" key="2">
    <source>
        <dbReference type="Pfam" id="PF25064"/>
    </source>
</evidence>
<dbReference type="InterPro" id="IPR019734">
    <property type="entry name" value="TPR_rpt"/>
</dbReference>
<feature type="repeat" description="TPR" evidence="1">
    <location>
        <begin position="275"/>
        <end position="308"/>
    </location>
</feature>
<dbReference type="Gene3D" id="1.25.40.10">
    <property type="entry name" value="Tetratricopeptide repeat domain"/>
    <property type="match status" value="1"/>
</dbReference>
<evidence type="ECO:0000313" key="4">
    <source>
        <dbReference type="Proteomes" id="UP001594351"/>
    </source>
</evidence>
<comment type="caution">
    <text evidence="3">The sequence shown here is derived from an EMBL/GenBank/DDBJ whole genome shotgun (WGS) entry which is preliminary data.</text>
</comment>